<dbReference type="Pfam" id="PF12796">
    <property type="entry name" value="Ank_2"/>
    <property type="match status" value="1"/>
</dbReference>
<protein>
    <recommendedName>
        <fullName evidence="8">Arf-GAP with coiled-coil, ANK repeat and PH domain-containing protein</fullName>
        <shortName evidence="8">Cnt-b</shortName>
    </recommendedName>
    <alternativeName>
        <fullName evidence="8">Centaurin-beta</fullName>
    </alternativeName>
</protein>
<keyword evidence="5 6" id="KW-0040">ANK repeat</keyword>
<keyword evidence="2 8" id="KW-0677">Repeat</keyword>
<keyword evidence="13" id="KW-1185">Reference proteome</keyword>
<dbReference type="PANTHER" id="PTHR23180:SF197">
    <property type="entry name" value="ARF-GAP WITH COILED-COIL, ANK REPEAT AND PH DOMAIN-CONTAINING PROTEIN 1"/>
    <property type="match status" value="1"/>
</dbReference>
<feature type="repeat" description="ANK" evidence="6">
    <location>
        <begin position="702"/>
        <end position="734"/>
    </location>
</feature>
<evidence type="ECO:0000256" key="2">
    <source>
        <dbReference type="ARBA" id="ARBA00022737"/>
    </source>
</evidence>
<keyword evidence="8" id="KW-0967">Endosome</keyword>
<evidence type="ECO:0000256" key="8">
    <source>
        <dbReference type="RuleBase" id="RU369028"/>
    </source>
</evidence>
<dbReference type="Proteomes" id="UP000694569">
    <property type="component" value="Unplaced"/>
</dbReference>
<feature type="domain" description="PH" evidence="10">
    <location>
        <begin position="287"/>
        <end position="381"/>
    </location>
</feature>
<keyword evidence="8" id="KW-0343">GTPase activation</keyword>
<proteinExistence type="predicted"/>
<feature type="region of interest" description="Disordered" evidence="9">
    <location>
        <begin position="539"/>
        <end position="560"/>
    </location>
</feature>
<comment type="domain">
    <text evidence="8">PH domain binds phospholipids including phosphatidic acid, phosphatidylinositol 3-phosphate, phosphatidylinositol 3,5-bisphosphate (PIP2) and phosphatidylinositol 3,4,5-trisphosphate (PIP3). May mediate protein binding to PIP2 or PIP3 containing membranes.</text>
</comment>
<dbReference type="SMART" id="SM00248">
    <property type="entry name" value="ANK"/>
    <property type="match status" value="2"/>
</dbReference>
<evidence type="ECO:0000313" key="13">
    <source>
        <dbReference type="Proteomes" id="UP000694569"/>
    </source>
</evidence>
<dbReference type="InterPro" id="IPR027267">
    <property type="entry name" value="AH/BAR_dom_sf"/>
</dbReference>
<dbReference type="PROSITE" id="PS50088">
    <property type="entry name" value="ANK_REPEAT"/>
    <property type="match status" value="2"/>
</dbReference>
<dbReference type="SUPFAM" id="SSF48403">
    <property type="entry name" value="Ankyrin repeat"/>
    <property type="match status" value="1"/>
</dbReference>
<reference evidence="12" key="2">
    <citation type="submission" date="2025-09" db="UniProtKB">
        <authorList>
            <consortium name="Ensembl"/>
        </authorList>
    </citation>
    <scope>IDENTIFICATION</scope>
</reference>
<evidence type="ECO:0000256" key="6">
    <source>
        <dbReference type="PROSITE-ProRule" id="PRU00023"/>
    </source>
</evidence>
<dbReference type="InterPro" id="IPR011993">
    <property type="entry name" value="PH-like_dom_sf"/>
</dbReference>
<dbReference type="FunFam" id="2.30.29.30:FF:000026">
    <property type="entry name" value="Arf-GAP with coiled-coil, ANK repeat and PH domain-containing protein 2"/>
    <property type="match status" value="1"/>
</dbReference>
<evidence type="ECO:0000256" key="1">
    <source>
        <dbReference type="ARBA" id="ARBA00022723"/>
    </source>
</evidence>
<evidence type="ECO:0000259" key="11">
    <source>
        <dbReference type="PROSITE" id="PS50115"/>
    </source>
</evidence>
<dbReference type="PANTHER" id="PTHR23180">
    <property type="entry name" value="CENTAURIN/ARF"/>
    <property type="match status" value="1"/>
</dbReference>
<evidence type="ECO:0000259" key="10">
    <source>
        <dbReference type="PROSITE" id="PS50003"/>
    </source>
</evidence>
<dbReference type="InterPro" id="IPR045258">
    <property type="entry name" value="ACAP1/2/3-like"/>
</dbReference>
<comment type="function">
    <text evidence="8">GTPase-activating protein for the ADP ribosylation factor family.</text>
</comment>
<feature type="domain" description="Arf-GAP" evidence="11">
    <location>
        <begin position="411"/>
        <end position="533"/>
    </location>
</feature>
<name>A0A8C5MGK3_9ANUR</name>
<keyword evidence="1 8" id="KW-0479">Metal-binding</keyword>
<organism evidence="12 13">
    <name type="scientific">Leptobrachium leishanense</name>
    <name type="common">Leishan spiny toad</name>
    <dbReference type="NCBI Taxonomy" id="445787"/>
    <lineage>
        <taxon>Eukaryota</taxon>
        <taxon>Metazoa</taxon>
        <taxon>Chordata</taxon>
        <taxon>Craniata</taxon>
        <taxon>Vertebrata</taxon>
        <taxon>Euteleostomi</taxon>
        <taxon>Amphibia</taxon>
        <taxon>Batrachia</taxon>
        <taxon>Anura</taxon>
        <taxon>Pelobatoidea</taxon>
        <taxon>Megophryidae</taxon>
        <taxon>Leptobrachium</taxon>
    </lineage>
</organism>
<comment type="domain">
    <text evidence="8">The BAR domain mediates homodimerization, it can neither bind membrane nor impart curvature, but instead requires the neighboring PH domain to achieve these functions.</text>
</comment>
<dbReference type="Pfam" id="PF16746">
    <property type="entry name" value="BAR_3"/>
    <property type="match status" value="1"/>
</dbReference>
<dbReference type="PRINTS" id="PR00405">
    <property type="entry name" value="REVINTRACTNG"/>
</dbReference>
<evidence type="ECO:0000256" key="5">
    <source>
        <dbReference type="ARBA" id="ARBA00023043"/>
    </source>
</evidence>
<dbReference type="GeneTree" id="ENSGT00940000160289"/>
<dbReference type="PROSITE" id="PS50003">
    <property type="entry name" value="PH_DOMAIN"/>
    <property type="match status" value="1"/>
</dbReference>
<evidence type="ECO:0000256" key="9">
    <source>
        <dbReference type="SAM" id="MobiDB-lite"/>
    </source>
</evidence>
<dbReference type="InterPro" id="IPR002110">
    <property type="entry name" value="Ankyrin_rpt"/>
</dbReference>
<dbReference type="Gene3D" id="1.25.40.20">
    <property type="entry name" value="Ankyrin repeat-containing domain"/>
    <property type="match status" value="1"/>
</dbReference>
<dbReference type="FunFam" id="1.25.40.20:FF:000020">
    <property type="entry name" value="Arf-GAP with coiled-coil, ANK repeat and PH domain-containing protein 2"/>
    <property type="match status" value="1"/>
</dbReference>
<dbReference type="SUPFAM" id="SSF103657">
    <property type="entry name" value="BAR/IMD domain-like"/>
    <property type="match status" value="1"/>
</dbReference>
<dbReference type="Ensembl" id="ENSLLET00000014307.1">
    <property type="protein sequence ID" value="ENSLLEP00000013776.1"/>
    <property type="gene ID" value="ENSLLEG00000008709.1"/>
</dbReference>
<evidence type="ECO:0000256" key="4">
    <source>
        <dbReference type="ARBA" id="ARBA00022833"/>
    </source>
</evidence>
<dbReference type="Pfam" id="PF00169">
    <property type="entry name" value="PH"/>
    <property type="match status" value="1"/>
</dbReference>
<dbReference type="PROSITE" id="PS50297">
    <property type="entry name" value="ANK_REP_REGION"/>
    <property type="match status" value="2"/>
</dbReference>
<dbReference type="SMART" id="SM00105">
    <property type="entry name" value="ArfGap"/>
    <property type="match status" value="1"/>
</dbReference>
<evidence type="ECO:0000313" key="12">
    <source>
        <dbReference type="Ensembl" id="ENSLLEP00000013776.1"/>
    </source>
</evidence>
<sequence length="805" mass="89654">MEPCSKTVVWMGLMLILRCLRDRWSRIRRRGSCGLAYGGGAAMEEVESEVSELESRLEKLMKLSAVMAEGGRHYCNSSRQFVVALRDISSHSPGDTMLSDCLQRFSEGLLTMVGSHTELLDSIQESFKQKLQHLLKEDLKSFRDSRKEVERCRESLESVLHHNAEIGRKKVHETQDTGSAVHVSRRAFRERALEYALQINVIQGKKKFDILQFMLQMMEAHACFLAQCQNAMQGLNQYRKDLGTQVHQSVLEAAREQRDLEQKLINIKDKEVSDEDAVSQSGDLSSGVVIEGYLFKRASNTFKTWSRRWFSIQNNQLVYQKRVEDITVVIVDLRLCTVKLCPDADRRFCFEVVSPSKSCMLQAESERVLQLWVSAVQRSITTAYSDNKRESGSLRLPRSPAEPPAQQREAQCAQDAVLRVPGNATCCDCRAAEPEWASINLGVALCIECSGIHRSLGVHFSKVRSLTLDSWEPELIKLMCELGNNTINGIYEARIEEMNIKKPTACSARSEKEIWIRAKYVEKKFITKLPQTSLRIAAHHPNRPFSNPETRSSGHRPMGAATRDMATSVTGNSPGKQLTDKTINITGTESEMGRSLARLRKATKPVLRPKPGSAGSTRAGGSESADGADVRSLHPGALLYRSAEYRYLPTMADALAHGADVNWVRSDDDGKTPLIRAVLSDSLVACEFLLQNGASVNQADKEGRGPLHHATLLGYTGLACLFLKRGADINALDSAGKDVLSIAIEMANADIVTLLRLVKMREADIALGQTGDETYLDIFRDFSLMASDAPEKLSRRSCDLQLNTL</sequence>
<evidence type="ECO:0000256" key="3">
    <source>
        <dbReference type="ARBA" id="ARBA00022771"/>
    </source>
</evidence>
<keyword evidence="4 8" id="KW-0862">Zinc</keyword>
<dbReference type="InterPro" id="IPR038508">
    <property type="entry name" value="ArfGAP_dom_sf"/>
</dbReference>
<dbReference type="SUPFAM" id="SSF57863">
    <property type="entry name" value="ArfGap/RecO-like zinc finger"/>
    <property type="match status" value="1"/>
</dbReference>
<dbReference type="SMART" id="SM00233">
    <property type="entry name" value="PH"/>
    <property type="match status" value="1"/>
</dbReference>
<reference evidence="12" key="1">
    <citation type="submission" date="2025-08" db="UniProtKB">
        <authorList>
            <consortium name="Ensembl"/>
        </authorList>
    </citation>
    <scope>IDENTIFICATION</scope>
</reference>
<feature type="repeat" description="ANK" evidence="6">
    <location>
        <begin position="669"/>
        <end position="701"/>
    </location>
</feature>
<dbReference type="Gene3D" id="1.20.1270.60">
    <property type="entry name" value="Arfaptin homology (AH) domain/BAR domain"/>
    <property type="match status" value="1"/>
</dbReference>
<dbReference type="GO" id="GO:0008270">
    <property type="term" value="F:zinc ion binding"/>
    <property type="evidence" value="ECO:0007669"/>
    <property type="project" value="UniProtKB-KW"/>
</dbReference>
<dbReference type="GO" id="GO:0010008">
    <property type="term" value="C:endosome membrane"/>
    <property type="evidence" value="ECO:0007669"/>
    <property type="project" value="UniProtKB-SubCell"/>
</dbReference>
<evidence type="ECO:0000256" key="7">
    <source>
        <dbReference type="PROSITE-ProRule" id="PRU00288"/>
    </source>
</evidence>
<dbReference type="AlphaFoldDB" id="A0A8C5MGK3"/>
<dbReference type="PROSITE" id="PS50115">
    <property type="entry name" value="ARFGAP"/>
    <property type="match status" value="1"/>
</dbReference>
<comment type="subcellular location">
    <subcellularLocation>
        <location evidence="8">Endosome membrane</location>
        <topology evidence="8">Peripheral membrane protein</topology>
    </subcellularLocation>
</comment>
<dbReference type="InterPro" id="IPR001164">
    <property type="entry name" value="ArfGAP_dom"/>
</dbReference>
<dbReference type="InterPro" id="IPR001849">
    <property type="entry name" value="PH_domain"/>
</dbReference>
<dbReference type="Pfam" id="PF01412">
    <property type="entry name" value="ArfGap"/>
    <property type="match status" value="1"/>
</dbReference>
<keyword evidence="3 7" id="KW-0863">Zinc-finger</keyword>
<dbReference type="InterPro" id="IPR036770">
    <property type="entry name" value="Ankyrin_rpt-contain_sf"/>
</dbReference>
<dbReference type="Gene3D" id="2.30.29.30">
    <property type="entry name" value="Pleckstrin-homology domain (PH domain)/Phosphotyrosine-binding domain (PTB)"/>
    <property type="match status" value="1"/>
</dbReference>
<dbReference type="InterPro" id="IPR037278">
    <property type="entry name" value="ARFGAP/RecO"/>
</dbReference>
<dbReference type="SUPFAM" id="SSF50729">
    <property type="entry name" value="PH domain-like"/>
    <property type="match status" value="1"/>
</dbReference>
<feature type="region of interest" description="Disordered" evidence="9">
    <location>
        <begin position="604"/>
        <end position="628"/>
    </location>
</feature>
<comment type="activity regulation">
    <text evidence="8">GAP activity stimulated by phosphatidylinositol 4,5-bisphosphate (PIP2) and phosphatidic acid.</text>
</comment>
<dbReference type="Gene3D" id="1.10.220.150">
    <property type="entry name" value="Arf GTPase activating protein"/>
    <property type="match status" value="1"/>
</dbReference>
<dbReference type="GO" id="GO:0005096">
    <property type="term" value="F:GTPase activator activity"/>
    <property type="evidence" value="ECO:0007669"/>
    <property type="project" value="UniProtKB-KW"/>
</dbReference>
<dbReference type="CDD" id="cd13250">
    <property type="entry name" value="PH_ACAP"/>
    <property type="match status" value="1"/>
</dbReference>
<accession>A0A8C5MGK3</accession>
<dbReference type="InterPro" id="IPR004148">
    <property type="entry name" value="BAR_dom"/>
</dbReference>
<dbReference type="FunFam" id="1.10.220.150:FF:000007">
    <property type="entry name" value="Arf-GAP with coiled-coil, ANK repeat and PH domain-containing protein 2"/>
    <property type="match status" value="1"/>
</dbReference>
<dbReference type="OrthoDB" id="10070851at2759"/>